<evidence type="ECO:0000256" key="9">
    <source>
        <dbReference type="ARBA" id="ARBA00023163"/>
    </source>
</evidence>
<dbReference type="SMART" id="SM00355">
    <property type="entry name" value="ZnF_C2H2"/>
    <property type="match status" value="2"/>
</dbReference>
<keyword evidence="8" id="KW-0238">DNA-binding</keyword>
<evidence type="ECO:0000313" key="15">
    <source>
        <dbReference type="Proteomes" id="UP000472268"/>
    </source>
</evidence>
<keyword evidence="3" id="KW-0479">Metal-binding</keyword>
<evidence type="ECO:0000256" key="5">
    <source>
        <dbReference type="ARBA" id="ARBA00022771"/>
    </source>
</evidence>
<dbReference type="Pfam" id="PF00096">
    <property type="entry name" value="zf-C2H2"/>
    <property type="match status" value="1"/>
</dbReference>
<feature type="domain" description="KRAB" evidence="13">
    <location>
        <begin position="8"/>
        <end position="66"/>
    </location>
</feature>
<dbReference type="GO" id="GO:0005634">
    <property type="term" value="C:nucleus"/>
    <property type="evidence" value="ECO:0007669"/>
    <property type="project" value="UniProtKB-SubCell"/>
</dbReference>
<keyword evidence="10" id="KW-0539">Nucleus</keyword>
<keyword evidence="6" id="KW-0862">Zinc</keyword>
<organism evidence="14 15">
    <name type="scientific">Suricata suricatta</name>
    <name type="common">Meerkat</name>
    <dbReference type="NCBI Taxonomy" id="37032"/>
    <lineage>
        <taxon>Eukaryota</taxon>
        <taxon>Metazoa</taxon>
        <taxon>Chordata</taxon>
        <taxon>Craniata</taxon>
        <taxon>Vertebrata</taxon>
        <taxon>Euteleostomi</taxon>
        <taxon>Mammalia</taxon>
        <taxon>Eutheria</taxon>
        <taxon>Laurasiatheria</taxon>
        <taxon>Carnivora</taxon>
        <taxon>Feliformia</taxon>
        <taxon>Herpestidae</taxon>
        <taxon>Suricata</taxon>
    </lineage>
</organism>
<evidence type="ECO:0000256" key="8">
    <source>
        <dbReference type="ARBA" id="ARBA00023125"/>
    </source>
</evidence>
<evidence type="ECO:0000256" key="6">
    <source>
        <dbReference type="ARBA" id="ARBA00022833"/>
    </source>
</evidence>
<dbReference type="Proteomes" id="UP000472268">
    <property type="component" value="Chromosome 1"/>
</dbReference>
<dbReference type="PANTHER" id="PTHR24384:SF246">
    <property type="entry name" value="GENE, 19965-RELATED"/>
    <property type="match status" value="1"/>
</dbReference>
<keyword evidence="7" id="KW-0805">Transcription regulation</keyword>
<evidence type="ECO:0000256" key="10">
    <source>
        <dbReference type="ARBA" id="ARBA00023242"/>
    </source>
</evidence>
<keyword evidence="5 11" id="KW-0863">Zinc-finger</keyword>
<dbReference type="InterPro" id="IPR036236">
    <property type="entry name" value="Znf_C2H2_sf"/>
</dbReference>
<dbReference type="GO" id="GO:0000981">
    <property type="term" value="F:DNA-binding transcription factor activity, RNA polymerase II-specific"/>
    <property type="evidence" value="ECO:0007669"/>
    <property type="project" value="TreeGrafter"/>
</dbReference>
<evidence type="ECO:0000256" key="1">
    <source>
        <dbReference type="ARBA" id="ARBA00004123"/>
    </source>
</evidence>
<dbReference type="SUPFAM" id="SSF109640">
    <property type="entry name" value="KRAB domain (Kruppel-associated box)"/>
    <property type="match status" value="1"/>
</dbReference>
<name>A0A673TAU8_SURSU</name>
<proteinExistence type="inferred from homology"/>
<sequence length="278" mass="31780">MASSQGLLPFRDVAIGFSQEEDVMLENYGHLFFLGCLVSKPDLVIFLEKKQVLWDVKRKETVASYPAVSLDDTEKLLPKIFTESSFQRMSVDTYKPSAVENEYLVMDWKKDGESEGHQRWLGTHFPENDYECNKYSEVFGQSANLIIHKSIHLGENPSKYNECGKILNHQSSRLHINKTIYTGQKGYICEECGNAFNRHSALIQHQKVHTGENAYKCVEGGKPFNYGSSVNGHRLIPTGEKPYTHKKSNLPNLRNVRKVLWTAHPLFHIGKLILENNH</sequence>
<dbReference type="Gene3D" id="3.30.160.60">
    <property type="entry name" value="Classic Zinc Finger"/>
    <property type="match status" value="3"/>
</dbReference>
<dbReference type="AlphaFoldDB" id="A0A673TAU8"/>
<keyword evidence="15" id="KW-1185">Reference proteome</keyword>
<evidence type="ECO:0000256" key="3">
    <source>
        <dbReference type="ARBA" id="ARBA00022723"/>
    </source>
</evidence>
<dbReference type="GO" id="GO:0008270">
    <property type="term" value="F:zinc ion binding"/>
    <property type="evidence" value="ECO:0007669"/>
    <property type="project" value="UniProtKB-KW"/>
</dbReference>
<dbReference type="OMA" id="TEDWASV"/>
<evidence type="ECO:0000259" key="12">
    <source>
        <dbReference type="PROSITE" id="PS50157"/>
    </source>
</evidence>
<dbReference type="InterPro" id="IPR036051">
    <property type="entry name" value="KRAB_dom_sf"/>
</dbReference>
<reference evidence="14 15" key="1">
    <citation type="submission" date="2019-05" db="EMBL/GenBank/DDBJ databases">
        <title>A Chromosome-scale Meerkat (S. suricatta) Genome Assembly.</title>
        <authorList>
            <person name="Dudchenko O."/>
            <person name="Lieberman Aiden E."/>
            <person name="Tung J."/>
            <person name="Barreiro L.B."/>
            <person name="Clutton-Brock T.H."/>
        </authorList>
    </citation>
    <scope>NUCLEOTIDE SEQUENCE [LARGE SCALE GENOMIC DNA]</scope>
</reference>
<evidence type="ECO:0000313" key="14">
    <source>
        <dbReference type="Ensembl" id="ENSSSUP00005006114.1"/>
    </source>
</evidence>
<dbReference type="PROSITE" id="PS50157">
    <property type="entry name" value="ZINC_FINGER_C2H2_2"/>
    <property type="match status" value="3"/>
</dbReference>
<dbReference type="FunFam" id="3.30.160.60:FF:002343">
    <property type="entry name" value="Zinc finger protein 33A"/>
    <property type="match status" value="1"/>
</dbReference>
<comment type="similarity">
    <text evidence="2">Belongs to the krueppel C2H2-type zinc-finger protein family.</text>
</comment>
<evidence type="ECO:0000259" key="13">
    <source>
        <dbReference type="PROSITE" id="PS50805"/>
    </source>
</evidence>
<reference evidence="14" key="2">
    <citation type="submission" date="2025-08" db="UniProtKB">
        <authorList>
            <consortium name="Ensembl"/>
        </authorList>
    </citation>
    <scope>IDENTIFICATION</scope>
</reference>
<feature type="domain" description="C2H2-type" evidence="12">
    <location>
        <begin position="187"/>
        <end position="214"/>
    </location>
</feature>
<dbReference type="InterPro" id="IPR050752">
    <property type="entry name" value="C2H2-ZF_domain"/>
</dbReference>
<accession>A0A673TAU8</accession>
<dbReference type="PANTHER" id="PTHR24384">
    <property type="entry name" value="FINGER PUTATIVE TRANSCRIPTION FACTOR FAMILY-RELATED"/>
    <property type="match status" value="1"/>
</dbReference>
<reference evidence="14" key="3">
    <citation type="submission" date="2025-09" db="UniProtKB">
        <authorList>
            <consortium name="Ensembl"/>
        </authorList>
    </citation>
    <scope>IDENTIFICATION</scope>
</reference>
<evidence type="ECO:0000256" key="2">
    <source>
        <dbReference type="ARBA" id="ARBA00006991"/>
    </source>
</evidence>
<dbReference type="Ensembl" id="ENSSSUT00005007069.1">
    <property type="protein sequence ID" value="ENSSSUP00005006114.1"/>
    <property type="gene ID" value="ENSSSUG00005003972.1"/>
</dbReference>
<dbReference type="SUPFAM" id="SSF57667">
    <property type="entry name" value="beta-beta-alpha zinc fingers"/>
    <property type="match status" value="2"/>
</dbReference>
<dbReference type="FunFam" id="3.30.160.60:FF:000053">
    <property type="entry name" value="zinc finger protein 182 isoform X1"/>
    <property type="match status" value="1"/>
</dbReference>
<keyword evidence="9" id="KW-0804">Transcription</keyword>
<feature type="domain" description="C2H2-type" evidence="12">
    <location>
        <begin position="130"/>
        <end position="157"/>
    </location>
</feature>
<evidence type="ECO:0000256" key="7">
    <source>
        <dbReference type="ARBA" id="ARBA00023015"/>
    </source>
</evidence>
<dbReference type="GO" id="GO:0000978">
    <property type="term" value="F:RNA polymerase II cis-regulatory region sequence-specific DNA binding"/>
    <property type="evidence" value="ECO:0007669"/>
    <property type="project" value="TreeGrafter"/>
</dbReference>
<dbReference type="InterPro" id="IPR013087">
    <property type="entry name" value="Znf_C2H2_type"/>
</dbReference>
<keyword evidence="4" id="KW-0677">Repeat</keyword>
<evidence type="ECO:0000256" key="4">
    <source>
        <dbReference type="ARBA" id="ARBA00022737"/>
    </source>
</evidence>
<comment type="subcellular location">
    <subcellularLocation>
        <location evidence="1">Nucleus</location>
    </subcellularLocation>
</comment>
<evidence type="ECO:0000256" key="11">
    <source>
        <dbReference type="PROSITE-ProRule" id="PRU00042"/>
    </source>
</evidence>
<protein>
    <submittedName>
        <fullName evidence="14">Uncharacterized protein</fullName>
    </submittedName>
</protein>
<dbReference type="InterPro" id="IPR001909">
    <property type="entry name" value="KRAB"/>
</dbReference>
<dbReference type="PROSITE" id="PS50805">
    <property type="entry name" value="KRAB"/>
    <property type="match status" value="1"/>
</dbReference>
<dbReference type="PROSITE" id="PS00028">
    <property type="entry name" value="ZINC_FINGER_C2H2_1"/>
    <property type="match status" value="1"/>
</dbReference>
<dbReference type="SMART" id="SM00349">
    <property type="entry name" value="KRAB"/>
    <property type="match status" value="1"/>
</dbReference>
<feature type="domain" description="C2H2-type" evidence="12">
    <location>
        <begin position="215"/>
        <end position="242"/>
    </location>
</feature>